<evidence type="ECO:0000256" key="2">
    <source>
        <dbReference type="ARBA" id="ARBA00023125"/>
    </source>
</evidence>
<name>A0ABV7WLV4_9MICO</name>
<sequence length="228" mass="24715">MARPPLSTDALVATSRALLVEGGPDAVVVREVARRLGVTAPALYRHVSGRDDLLTLLIAACTDEVTQVCATALRGCAPDDVEERLRTATWAFRTWALEHPPEFGLVYGTPVARYAAPEDGPTSAAMQRFGGLFGALFVDLLRAGRLRTVEDASLPARVRDDLAQTARHTGLAMQPGELYPYVVGWHRMLGIVSVEVSGHLRWAFGEDATDFVRRQLDDLAADLVRPAG</sequence>
<dbReference type="SUPFAM" id="SSF48498">
    <property type="entry name" value="Tetracyclin repressor-like, C-terminal domain"/>
    <property type="match status" value="1"/>
</dbReference>
<accession>A0ABV7WLV4</accession>
<dbReference type="SUPFAM" id="SSF46689">
    <property type="entry name" value="Homeodomain-like"/>
    <property type="match status" value="1"/>
</dbReference>
<dbReference type="InterPro" id="IPR050109">
    <property type="entry name" value="HTH-type_TetR-like_transc_reg"/>
</dbReference>
<dbReference type="PANTHER" id="PTHR30055">
    <property type="entry name" value="HTH-TYPE TRANSCRIPTIONAL REGULATOR RUTR"/>
    <property type="match status" value="1"/>
</dbReference>
<dbReference type="PANTHER" id="PTHR30055:SF151">
    <property type="entry name" value="TRANSCRIPTIONAL REGULATORY PROTEIN"/>
    <property type="match status" value="1"/>
</dbReference>
<evidence type="ECO:0000256" key="4">
    <source>
        <dbReference type="PROSITE-ProRule" id="PRU00335"/>
    </source>
</evidence>
<reference evidence="7" key="1">
    <citation type="journal article" date="2019" name="Int. J. Syst. Evol. Microbiol.">
        <title>The Global Catalogue of Microorganisms (GCM) 10K type strain sequencing project: providing services to taxonomists for standard genome sequencing and annotation.</title>
        <authorList>
            <consortium name="The Broad Institute Genomics Platform"/>
            <consortium name="The Broad Institute Genome Sequencing Center for Infectious Disease"/>
            <person name="Wu L."/>
            <person name="Ma J."/>
        </authorList>
    </citation>
    <scope>NUCLEOTIDE SEQUENCE [LARGE SCALE GENOMIC DNA]</scope>
    <source>
        <strain evidence="7">NCAIM B.02333</strain>
    </source>
</reference>
<dbReference type="Pfam" id="PF00440">
    <property type="entry name" value="TetR_N"/>
    <property type="match status" value="1"/>
</dbReference>
<evidence type="ECO:0000259" key="5">
    <source>
        <dbReference type="PROSITE" id="PS50977"/>
    </source>
</evidence>
<gene>
    <name evidence="6" type="ORF">ACFOLH_14525</name>
</gene>
<evidence type="ECO:0000313" key="7">
    <source>
        <dbReference type="Proteomes" id="UP001595685"/>
    </source>
</evidence>
<organism evidence="6 7">
    <name type="scientific">Aquipuribacter hungaricus</name>
    <dbReference type="NCBI Taxonomy" id="545624"/>
    <lineage>
        <taxon>Bacteria</taxon>
        <taxon>Bacillati</taxon>
        <taxon>Actinomycetota</taxon>
        <taxon>Actinomycetes</taxon>
        <taxon>Micrococcales</taxon>
        <taxon>Intrasporangiaceae</taxon>
        <taxon>Aquipuribacter</taxon>
    </lineage>
</organism>
<keyword evidence="7" id="KW-1185">Reference proteome</keyword>
<dbReference type="Gene3D" id="1.10.357.10">
    <property type="entry name" value="Tetracycline Repressor, domain 2"/>
    <property type="match status" value="1"/>
</dbReference>
<dbReference type="Pfam" id="PF13305">
    <property type="entry name" value="TetR_C_33"/>
    <property type="match status" value="1"/>
</dbReference>
<keyword evidence="1" id="KW-0805">Transcription regulation</keyword>
<proteinExistence type="predicted"/>
<dbReference type="InterPro" id="IPR009057">
    <property type="entry name" value="Homeodomain-like_sf"/>
</dbReference>
<feature type="DNA-binding region" description="H-T-H motif" evidence="4">
    <location>
        <begin position="28"/>
        <end position="47"/>
    </location>
</feature>
<feature type="domain" description="HTH tetR-type" evidence="5">
    <location>
        <begin position="5"/>
        <end position="65"/>
    </location>
</feature>
<dbReference type="InterPro" id="IPR001647">
    <property type="entry name" value="HTH_TetR"/>
</dbReference>
<dbReference type="InterPro" id="IPR036271">
    <property type="entry name" value="Tet_transcr_reg_TetR-rel_C_sf"/>
</dbReference>
<comment type="caution">
    <text evidence="6">The sequence shown here is derived from an EMBL/GenBank/DDBJ whole genome shotgun (WGS) entry which is preliminary data.</text>
</comment>
<dbReference type="Proteomes" id="UP001595685">
    <property type="component" value="Unassembled WGS sequence"/>
</dbReference>
<dbReference type="InterPro" id="IPR025996">
    <property type="entry name" value="MT1864/Rv1816-like_C"/>
</dbReference>
<dbReference type="RefSeq" id="WP_340291635.1">
    <property type="nucleotide sequence ID" value="NZ_JBBEOI010000045.1"/>
</dbReference>
<evidence type="ECO:0000256" key="1">
    <source>
        <dbReference type="ARBA" id="ARBA00023015"/>
    </source>
</evidence>
<keyword evidence="3" id="KW-0804">Transcription</keyword>
<protein>
    <submittedName>
        <fullName evidence="6">TetR/AcrR family transcriptional regulator</fullName>
    </submittedName>
</protein>
<evidence type="ECO:0000256" key="3">
    <source>
        <dbReference type="ARBA" id="ARBA00023163"/>
    </source>
</evidence>
<dbReference type="PROSITE" id="PS50977">
    <property type="entry name" value="HTH_TETR_2"/>
    <property type="match status" value="1"/>
</dbReference>
<dbReference type="EMBL" id="JBHRWW010000011">
    <property type="protein sequence ID" value="MFC3689563.1"/>
    <property type="molecule type" value="Genomic_DNA"/>
</dbReference>
<keyword evidence="2 4" id="KW-0238">DNA-binding</keyword>
<evidence type="ECO:0000313" key="6">
    <source>
        <dbReference type="EMBL" id="MFC3689563.1"/>
    </source>
</evidence>